<dbReference type="SUPFAM" id="SSF55315">
    <property type="entry name" value="L30e-like"/>
    <property type="match status" value="1"/>
</dbReference>
<dbReference type="OrthoDB" id="270651at2759"/>
<dbReference type="EMBL" id="BNCP01000029">
    <property type="protein sequence ID" value="GIL84371.1"/>
    <property type="molecule type" value="Genomic_DNA"/>
</dbReference>
<gene>
    <name evidence="2" type="ORF">Vretifemale_13035</name>
</gene>
<keyword evidence="3" id="KW-1185">Reference proteome</keyword>
<feature type="domain" description="RNA 2-O ribose methyltransferase substrate binding" evidence="1">
    <location>
        <begin position="4"/>
        <end position="53"/>
    </location>
</feature>
<sequence>MDLTKRKDAGLVRQVEALCTAAGVEIVRTSRHELNLMSHDRPHQGLVLDVSPLSGPRWTSSAGGPGHGRTGFGCCGTWWRWYTVRQLHRCGWPWMKSLIR</sequence>
<evidence type="ECO:0000313" key="3">
    <source>
        <dbReference type="Proteomes" id="UP000747110"/>
    </source>
</evidence>
<evidence type="ECO:0000313" key="2">
    <source>
        <dbReference type="EMBL" id="GIL84371.1"/>
    </source>
</evidence>
<proteinExistence type="predicted"/>
<dbReference type="InterPro" id="IPR013123">
    <property type="entry name" value="SpoU_subst-bd"/>
</dbReference>
<accession>A0A8J4CNC4</accession>
<dbReference type="Pfam" id="PF08032">
    <property type="entry name" value="SpoU_sub_bind"/>
    <property type="match status" value="1"/>
</dbReference>
<dbReference type="Gene3D" id="3.30.1330.30">
    <property type="match status" value="1"/>
</dbReference>
<evidence type="ECO:0000259" key="1">
    <source>
        <dbReference type="Pfam" id="PF08032"/>
    </source>
</evidence>
<dbReference type="Proteomes" id="UP000747110">
    <property type="component" value="Unassembled WGS sequence"/>
</dbReference>
<reference evidence="2" key="1">
    <citation type="journal article" date="2021" name="Proc. Natl. Acad. Sci. U.S.A.">
        <title>Three genomes in the algal genus Volvox reveal the fate of a haploid sex-determining region after a transition to homothallism.</title>
        <authorList>
            <person name="Yamamoto K."/>
            <person name="Hamaji T."/>
            <person name="Kawai-Toyooka H."/>
            <person name="Matsuzaki R."/>
            <person name="Takahashi F."/>
            <person name="Nishimura Y."/>
            <person name="Kawachi M."/>
            <person name="Noguchi H."/>
            <person name="Minakuchi Y."/>
            <person name="Umen J.G."/>
            <person name="Toyoda A."/>
            <person name="Nozaki H."/>
        </authorList>
    </citation>
    <scope>NUCLEOTIDE SEQUENCE</scope>
    <source>
        <strain evidence="2">NIES-3786</strain>
    </source>
</reference>
<organism evidence="2 3">
    <name type="scientific">Volvox reticuliferus</name>
    <dbReference type="NCBI Taxonomy" id="1737510"/>
    <lineage>
        <taxon>Eukaryota</taxon>
        <taxon>Viridiplantae</taxon>
        <taxon>Chlorophyta</taxon>
        <taxon>core chlorophytes</taxon>
        <taxon>Chlorophyceae</taxon>
        <taxon>CS clade</taxon>
        <taxon>Chlamydomonadales</taxon>
        <taxon>Volvocaceae</taxon>
        <taxon>Volvox</taxon>
    </lineage>
</organism>
<dbReference type="GO" id="GO:0008168">
    <property type="term" value="F:methyltransferase activity"/>
    <property type="evidence" value="ECO:0007669"/>
    <property type="project" value="InterPro"/>
</dbReference>
<name>A0A8J4CNC4_9CHLO</name>
<comment type="caution">
    <text evidence="2">The sequence shown here is derived from an EMBL/GenBank/DDBJ whole genome shotgun (WGS) entry which is preliminary data.</text>
</comment>
<dbReference type="AlphaFoldDB" id="A0A8J4CNC4"/>
<dbReference type="InterPro" id="IPR029064">
    <property type="entry name" value="Ribosomal_eL30-like_sf"/>
</dbReference>
<protein>
    <recommendedName>
        <fullName evidence="1">RNA 2-O ribose methyltransferase substrate binding domain-containing protein</fullName>
    </recommendedName>
</protein>